<dbReference type="PANTHER" id="PTHR47969:SF29">
    <property type="entry name" value="KINESIN-LIKE PROTEIN"/>
    <property type="match status" value="1"/>
</dbReference>
<keyword evidence="1 4" id="KW-0547">Nucleotide-binding</keyword>
<dbReference type="Gene3D" id="3.40.850.10">
    <property type="entry name" value="Kinesin motor domain"/>
    <property type="match status" value="1"/>
</dbReference>
<comment type="caution">
    <text evidence="9">The sequence shown here is derived from an EMBL/GenBank/DDBJ whole genome shotgun (WGS) entry which is preliminary data.</text>
</comment>
<dbReference type="InterPro" id="IPR001752">
    <property type="entry name" value="Kinesin_motor_dom"/>
</dbReference>
<feature type="compositionally biased region" description="Polar residues" evidence="7">
    <location>
        <begin position="786"/>
        <end position="799"/>
    </location>
</feature>
<dbReference type="CDD" id="cd00106">
    <property type="entry name" value="KISc"/>
    <property type="match status" value="1"/>
</dbReference>
<accession>A0A8J4CFZ9</accession>
<dbReference type="GO" id="GO:0008017">
    <property type="term" value="F:microtubule binding"/>
    <property type="evidence" value="ECO:0007669"/>
    <property type="project" value="InterPro"/>
</dbReference>
<feature type="compositionally biased region" description="Low complexity" evidence="7">
    <location>
        <begin position="553"/>
        <end position="569"/>
    </location>
</feature>
<dbReference type="GO" id="GO:0005524">
    <property type="term" value="F:ATP binding"/>
    <property type="evidence" value="ECO:0007669"/>
    <property type="project" value="UniProtKB-UniRule"/>
</dbReference>
<feature type="compositionally biased region" description="Low complexity" evidence="7">
    <location>
        <begin position="53"/>
        <end position="63"/>
    </location>
</feature>
<evidence type="ECO:0000313" key="9">
    <source>
        <dbReference type="EMBL" id="GIL79397.1"/>
    </source>
</evidence>
<dbReference type="PROSITE" id="PS00411">
    <property type="entry name" value="KINESIN_MOTOR_1"/>
    <property type="match status" value="1"/>
</dbReference>
<keyword evidence="2 4" id="KW-0067">ATP-binding</keyword>
<feature type="region of interest" description="Disordered" evidence="7">
    <location>
        <begin position="1"/>
        <end position="82"/>
    </location>
</feature>
<dbReference type="Pfam" id="PF00225">
    <property type="entry name" value="Kinesin"/>
    <property type="match status" value="1"/>
</dbReference>
<dbReference type="OrthoDB" id="3176171at2759"/>
<dbReference type="PROSITE" id="PS50067">
    <property type="entry name" value="KINESIN_MOTOR_2"/>
    <property type="match status" value="1"/>
</dbReference>
<dbReference type="FunFam" id="3.40.850.10:FF:000080">
    <property type="entry name" value="Kinesin-like protein"/>
    <property type="match status" value="1"/>
</dbReference>
<evidence type="ECO:0000313" key="10">
    <source>
        <dbReference type="EMBL" id="GIM15514.1"/>
    </source>
</evidence>
<feature type="domain" description="Kinesin motor" evidence="8">
    <location>
        <begin position="93"/>
        <end position="438"/>
    </location>
</feature>
<organism evidence="9 11">
    <name type="scientific">Volvox reticuliferus</name>
    <dbReference type="NCBI Taxonomy" id="1737510"/>
    <lineage>
        <taxon>Eukaryota</taxon>
        <taxon>Viridiplantae</taxon>
        <taxon>Chlorophyta</taxon>
        <taxon>core chlorophytes</taxon>
        <taxon>Chlorophyceae</taxon>
        <taxon>CS clade</taxon>
        <taxon>Chlamydomonadales</taxon>
        <taxon>Volvocaceae</taxon>
        <taxon>Volvox</taxon>
    </lineage>
</organism>
<sequence>MFAPPMSSIAAGMGPTPISRGSSLTPLDGLRPVPTDGSFTGHGMIQTPANRGRPPSSSTRPSPLAASGRMGTATSTSVGGPQVQATNLSEADNIKVAVRVRPLFPHETERGGTTVVQVNSNTTIKVVVPGPAGTSMQRDFAFHACLGPDVSQADVLHLCGVPQLLDAALAGYNVTVFAYGQTGSGKTYTMSGREEVIGSDSYLGDAHDGIITRAIQHLFTAAEARKAEAKFAITASYLEIYNEGIYDLLNLKAKNLPVKWDAALGFFVPGLKQVTCNKIDTMMEVIRTGMKHRHVGSHELNIESSRSHSIMTIFVHATPLDPSAADFGTPRIGKISFVDLAGSERLKDTKSEGVMLKETANINKSLFVLGKVIAALAERDSSGTSAHIPYRDSKLTKMLMDSLGGNALALMIACCSPASTAVEETLSTLSYATRAKNIQNRPTVQYDPKEAQIANLRREIELLRQENSYLREQLRLGGSLPSGADVGASFHAARSAWPLSSAGGGGGDTSSPVNHAHPAWPPLTGTDAAGSGGASVGAASIGSRDSSRDSTRDSSLGSSMPFPISSAAVLPPPPPRLVASRIGASSDGVRNALSGVTAATHLEPLRMSADATLTPQAVGAALGRRSSHTGFGADDDLMRRLMDTQNLLARFSEENGRLAKENDRLRAGRQLLSQEHGEVLDEIETLRGKLIQLETAVLSGSQTPNAAKAALQSAIAGSGGRQRSDSPVCGGTASGSGSGLRSPLVGQNSPGRNSPPQPSQQQQPQQLWSPTQGLGVELGPGAAVSGATNAVGSYGQQPPYNHVDSPYQPPGSAVQPVTPVPLAPGSVVHPQQTQNHPCAAAAPGAANVANVMAVGSSPGNANAMRSRTKYGAGCSGYGGGGGGGGSSDDSIIVADRSKLALLLGDGTIEPAVPIRPVPIKPQEPTYANPAKAHHVQLIQKQLQRGGTSNPSSPTGINVHHHHAGG</sequence>
<proteinExistence type="inferred from homology"/>
<dbReference type="GO" id="GO:0051231">
    <property type="term" value="P:spindle elongation"/>
    <property type="evidence" value="ECO:0007669"/>
    <property type="project" value="TreeGrafter"/>
</dbReference>
<evidence type="ECO:0000256" key="7">
    <source>
        <dbReference type="SAM" id="MobiDB-lite"/>
    </source>
</evidence>
<feature type="region of interest" description="Disordered" evidence="7">
    <location>
        <begin position="941"/>
        <end position="965"/>
    </location>
</feature>
<dbReference type="EMBL" id="BNCP01000016">
    <property type="protein sequence ID" value="GIL79397.1"/>
    <property type="molecule type" value="Genomic_DNA"/>
</dbReference>
<evidence type="ECO:0000313" key="11">
    <source>
        <dbReference type="Proteomes" id="UP000747110"/>
    </source>
</evidence>
<evidence type="ECO:0000256" key="5">
    <source>
        <dbReference type="RuleBase" id="RU000394"/>
    </source>
</evidence>
<dbReference type="InterPro" id="IPR019821">
    <property type="entry name" value="Kinesin_motor_CS"/>
</dbReference>
<dbReference type="InterPro" id="IPR036961">
    <property type="entry name" value="Kinesin_motor_dom_sf"/>
</dbReference>
<protein>
    <recommendedName>
        <fullName evidence="5">Kinesin-like protein</fullName>
    </recommendedName>
</protein>
<feature type="compositionally biased region" description="Polar residues" evidence="7">
    <location>
        <begin position="941"/>
        <end position="955"/>
    </location>
</feature>
<dbReference type="AlphaFoldDB" id="A0A8J4CFZ9"/>
<dbReference type="GO" id="GO:0005875">
    <property type="term" value="C:microtubule associated complex"/>
    <property type="evidence" value="ECO:0007669"/>
    <property type="project" value="TreeGrafter"/>
</dbReference>
<dbReference type="InterPro" id="IPR027417">
    <property type="entry name" value="P-loop_NTPase"/>
</dbReference>
<keyword evidence="3 4" id="KW-0505">Motor protein</keyword>
<comment type="similarity">
    <text evidence="4 5">Belongs to the TRAFAC class myosin-kinesin ATPase superfamily. Kinesin family.</text>
</comment>
<dbReference type="PRINTS" id="PR00380">
    <property type="entry name" value="KINESINHEAVY"/>
</dbReference>
<name>A0A8J4CFZ9_9CHLO</name>
<gene>
    <name evidence="9" type="ORF">Vretifemale_8687</name>
    <name evidence="10" type="ORF">Vretimale_18284</name>
</gene>
<dbReference type="Proteomes" id="UP000747110">
    <property type="component" value="Unassembled WGS sequence"/>
</dbReference>
<feature type="coiled-coil region" evidence="6">
    <location>
        <begin position="446"/>
        <end position="473"/>
    </location>
</feature>
<dbReference type="InterPro" id="IPR027640">
    <property type="entry name" value="Kinesin-like_fam"/>
</dbReference>
<feature type="binding site" evidence="4">
    <location>
        <begin position="180"/>
        <end position="187"/>
    </location>
    <ligand>
        <name>ATP</name>
        <dbReference type="ChEBI" id="CHEBI:30616"/>
    </ligand>
</feature>
<dbReference type="GO" id="GO:0005874">
    <property type="term" value="C:microtubule"/>
    <property type="evidence" value="ECO:0007669"/>
    <property type="project" value="UniProtKB-KW"/>
</dbReference>
<feature type="region of interest" description="Disordered" evidence="7">
    <location>
        <begin position="717"/>
        <end position="820"/>
    </location>
</feature>
<dbReference type="GO" id="GO:0007018">
    <property type="term" value="P:microtubule-based movement"/>
    <property type="evidence" value="ECO:0007669"/>
    <property type="project" value="InterPro"/>
</dbReference>
<dbReference type="PANTHER" id="PTHR47969">
    <property type="entry name" value="CHROMOSOME-ASSOCIATED KINESIN KIF4A-RELATED"/>
    <property type="match status" value="1"/>
</dbReference>
<feature type="compositionally biased region" description="Polar residues" evidence="7">
    <location>
        <begin position="72"/>
        <end position="82"/>
    </location>
</feature>
<keyword evidence="6" id="KW-0175">Coiled coil</keyword>
<evidence type="ECO:0000256" key="4">
    <source>
        <dbReference type="PROSITE-ProRule" id="PRU00283"/>
    </source>
</evidence>
<dbReference type="GO" id="GO:0003777">
    <property type="term" value="F:microtubule motor activity"/>
    <property type="evidence" value="ECO:0007669"/>
    <property type="project" value="InterPro"/>
</dbReference>
<dbReference type="SUPFAM" id="SSF52540">
    <property type="entry name" value="P-loop containing nucleoside triphosphate hydrolases"/>
    <property type="match status" value="1"/>
</dbReference>
<keyword evidence="5" id="KW-0493">Microtubule</keyword>
<evidence type="ECO:0000256" key="2">
    <source>
        <dbReference type="ARBA" id="ARBA00022840"/>
    </source>
</evidence>
<reference evidence="9" key="1">
    <citation type="journal article" date="2021" name="Proc. Natl. Acad. Sci. U.S.A.">
        <title>Three genomes in the algal genus Volvox reveal the fate of a haploid sex-determining region after a transition to homothallism.</title>
        <authorList>
            <person name="Yamamoto K."/>
            <person name="Hamaji T."/>
            <person name="Kawai-Toyooka H."/>
            <person name="Matsuzaki R."/>
            <person name="Takahashi F."/>
            <person name="Nishimura Y."/>
            <person name="Kawachi M."/>
            <person name="Noguchi H."/>
            <person name="Minakuchi Y."/>
            <person name="Umen J.G."/>
            <person name="Toyoda A."/>
            <person name="Nozaki H."/>
        </authorList>
    </citation>
    <scope>NUCLEOTIDE SEQUENCE</scope>
    <source>
        <strain evidence="10">NIES-3785</strain>
        <strain evidence="9">NIES-3786</strain>
    </source>
</reference>
<evidence type="ECO:0000256" key="3">
    <source>
        <dbReference type="ARBA" id="ARBA00023175"/>
    </source>
</evidence>
<dbReference type="SMART" id="SM00129">
    <property type="entry name" value="KISc"/>
    <property type="match status" value="1"/>
</dbReference>
<keyword evidence="11" id="KW-1185">Reference proteome</keyword>
<dbReference type="EMBL" id="BNCQ01000066">
    <property type="protein sequence ID" value="GIM15514.1"/>
    <property type="molecule type" value="Genomic_DNA"/>
</dbReference>
<evidence type="ECO:0000256" key="6">
    <source>
        <dbReference type="SAM" id="Coils"/>
    </source>
</evidence>
<evidence type="ECO:0000259" key="8">
    <source>
        <dbReference type="PROSITE" id="PS50067"/>
    </source>
</evidence>
<evidence type="ECO:0000256" key="1">
    <source>
        <dbReference type="ARBA" id="ARBA00022741"/>
    </source>
</evidence>
<dbReference type="Proteomes" id="UP000722791">
    <property type="component" value="Unassembled WGS sequence"/>
</dbReference>
<feature type="region of interest" description="Disordered" evidence="7">
    <location>
        <begin position="501"/>
        <end position="572"/>
    </location>
</feature>
<dbReference type="GO" id="GO:0007052">
    <property type="term" value="P:mitotic spindle organization"/>
    <property type="evidence" value="ECO:0007669"/>
    <property type="project" value="TreeGrafter"/>
</dbReference>